<accession>A0AC61QHV8</accession>
<protein>
    <submittedName>
        <fullName evidence="1">Uncharacterized protein</fullName>
    </submittedName>
</protein>
<dbReference type="EMBL" id="SMOG01000027">
    <property type="protein sequence ID" value="TDF72537.1"/>
    <property type="molecule type" value="Genomic_DNA"/>
</dbReference>
<comment type="caution">
    <text evidence="1">The sequence shown here is derived from an EMBL/GenBank/DDBJ whole genome shotgun (WGS) entry which is preliminary data.</text>
</comment>
<evidence type="ECO:0000313" key="2">
    <source>
        <dbReference type="Proteomes" id="UP000294588"/>
    </source>
</evidence>
<sequence length="246" mass="28374">MKRSLSSLYHLIIVAILVLILLETAILIVISTNAKDLTNLINDIQTAVIVFALILFIYCIVVYNLIPANIKKFNQHMVKLINEIAHGNYNANIDKAIEDYSFDPEKLSLLSSLKNMLRSINGFDQAKEWKIYEQDQRIKQLINLIPQGVLIALSNGEISYYNNFLRQRYPLLSDIRNINDMNFKNDFDRRIFQKIADALRYGDNLYDCKIPDQDYKRLAIIKGSMVRNLKGEPTGGVFLLSFEEHV</sequence>
<name>A0AC61QHV8_9BACT</name>
<reference evidence="1" key="1">
    <citation type="submission" date="2019-03" db="EMBL/GenBank/DDBJ databases">
        <title>Candidatus Syntrophosphaera thermopropionivorans: a novel player in syntrophic propionate oxidation during anaerobic digestion.</title>
        <authorList>
            <person name="Dyksma S."/>
        </authorList>
    </citation>
    <scope>NUCLEOTIDE SEQUENCE</scope>
    <source>
        <strain evidence="1">W5</strain>
    </source>
</reference>
<dbReference type="Proteomes" id="UP000294588">
    <property type="component" value="Unassembled WGS sequence"/>
</dbReference>
<organism evidence="1 2">
    <name type="scientific">Candidatus Syntrophosphaera thermopropionivorans</name>
    <dbReference type="NCBI Taxonomy" id="2593015"/>
    <lineage>
        <taxon>Bacteria</taxon>
        <taxon>Pseudomonadati</taxon>
        <taxon>Candidatus Cloacimonadota</taxon>
        <taxon>Candidatus Cloacimonadia</taxon>
        <taxon>Candidatus Cloacimonadales</taxon>
        <taxon>Candidatus Cloacimonadaceae</taxon>
        <taxon>Candidatus Syntrophosphaera</taxon>
    </lineage>
</organism>
<gene>
    <name evidence="1" type="ORF">E0946_06500</name>
</gene>
<keyword evidence="2" id="KW-1185">Reference proteome</keyword>
<proteinExistence type="predicted"/>
<evidence type="ECO:0000313" key="1">
    <source>
        <dbReference type="EMBL" id="TDF72537.1"/>
    </source>
</evidence>